<organism evidence="3 4">
    <name type="scientific">Emiliania huxleyi (strain CCMP1516)</name>
    <dbReference type="NCBI Taxonomy" id="280463"/>
    <lineage>
        <taxon>Eukaryota</taxon>
        <taxon>Haptista</taxon>
        <taxon>Haptophyta</taxon>
        <taxon>Prymnesiophyceae</taxon>
        <taxon>Isochrysidales</taxon>
        <taxon>Noelaerhabdaceae</taxon>
        <taxon>Emiliania</taxon>
    </lineage>
</organism>
<dbReference type="HOGENOM" id="CLU_638468_0_0_1"/>
<feature type="compositionally biased region" description="Basic and acidic residues" evidence="1">
    <location>
        <begin position="240"/>
        <end position="256"/>
    </location>
</feature>
<dbReference type="KEGG" id="ehx:EMIHUDRAFT_439876"/>
<proteinExistence type="predicted"/>
<evidence type="ECO:0000313" key="4">
    <source>
        <dbReference type="Proteomes" id="UP000013827"/>
    </source>
</evidence>
<feature type="region of interest" description="Disordered" evidence="1">
    <location>
        <begin position="222"/>
        <end position="307"/>
    </location>
</feature>
<feature type="signal peptide" evidence="2">
    <location>
        <begin position="1"/>
        <end position="26"/>
    </location>
</feature>
<evidence type="ECO:0000256" key="1">
    <source>
        <dbReference type="SAM" id="MobiDB-lite"/>
    </source>
</evidence>
<feature type="compositionally biased region" description="Gly residues" evidence="1">
    <location>
        <begin position="296"/>
        <end position="307"/>
    </location>
</feature>
<sequence>MAYCSSNQFNSAFVLVLFGAVLLLSSLDVQPARVADVRWTRSDDGRRPAAVSVHAGDRRRAGGTSEVPRAEDARLRASLPANRPAVGTCESLECAARLGVSEPSWVDLTFQPRIDWRGGGVRGDCVAGELEYIMPKYCSPRAKRAGGWPSEARLREADVHASGLPQAGLGELAALLGGKSAARDGRLGDGAVLQHAAVPRGERVAQGAPLGLARVLPARDQAPLEQRQAEEAAQAARRGGQRDADDVCARDDDAAGRGRGGNWLGRRCAPQLGTSLPGDGRLPHGPAPLDGTPRGLRGGAGPGGALPGDGRAALQIVRPARLCHRRVGAARQEQRQALLVPADGGLQRQHTQPRAGLGVLPPRGRRWHFGNCTHRPNGWNYDTCCDCTHFCFSPAMWGAHLHSLLAVLRRTAVAEKPAETVRERVARGAA</sequence>
<accession>A0A0D3KUF3</accession>
<reference evidence="3" key="2">
    <citation type="submission" date="2024-10" db="UniProtKB">
        <authorList>
            <consortium name="EnsemblProtists"/>
        </authorList>
    </citation>
    <scope>IDENTIFICATION</scope>
</reference>
<feature type="chain" id="PRO_5044291942" evidence="2">
    <location>
        <begin position="27"/>
        <end position="430"/>
    </location>
</feature>
<keyword evidence="2" id="KW-0732">Signal</keyword>
<evidence type="ECO:0000256" key="2">
    <source>
        <dbReference type="SAM" id="SignalP"/>
    </source>
</evidence>
<dbReference type="PaxDb" id="2903-EOD39388"/>
<evidence type="ECO:0000313" key="3">
    <source>
        <dbReference type="EnsemblProtists" id="EOD39388"/>
    </source>
</evidence>
<dbReference type="RefSeq" id="XP_005791817.1">
    <property type="nucleotide sequence ID" value="XM_005791760.1"/>
</dbReference>
<keyword evidence="4" id="KW-1185">Reference proteome</keyword>
<name>A0A0D3KUF3_EMIH1</name>
<dbReference type="GeneID" id="17284659"/>
<dbReference type="Proteomes" id="UP000013827">
    <property type="component" value="Unassembled WGS sequence"/>
</dbReference>
<protein>
    <submittedName>
        <fullName evidence="3">Uncharacterized protein</fullName>
    </submittedName>
</protein>
<dbReference type="AlphaFoldDB" id="A0A0D3KUF3"/>
<reference evidence="4" key="1">
    <citation type="journal article" date="2013" name="Nature">
        <title>Pan genome of the phytoplankton Emiliania underpins its global distribution.</title>
        <authorList>
            <person name="Read B.A."/>
            <person name="Kegel J."/>
            <person name="Klute M.J."/>
            <person name="Kuo A."/>
            <person name="Lefebvre S.C."/>
            <person name="Maumus F."/>
            <person name="Mayer C."/>
            <person name="Miller J."/>
            <person name="Monier A."/>
            <person name="Salamov A."/>
            <person name="Young J."/>
            <person name="Aguilar M."/>
            <person name="Claverie J.M."/>
            <person name="Frickenhaus S."/>
            <person name="Gonzalez K."/>
            <person name="Herman E.K."/>
            <person name="Lin Y.C."/>
            <person name="Napier J."/>
            <person name="Ogata H."/>
            <person name="Sarno A.F."/>
            <person name="Shmutz J."/>
            <person name="Schroeder D."/>
            <person name="de Vargas C."/>
            <person name="Verret F."/>
            <person name="von Dassow P."/>
            <person name="Valentin K."/>
            <person name="Van de Peer Y."/>
            <person name="Wheeler G."/>
            <person name="Dacks J.B."/>
            <person name="Delwiche C.F."/>
            <person name="Dyhrman S.T."/>
            <person name="Glockner G."/>
            <person name="John U."/>
            <person name="Richards T."/>
            <person name="Worden A.Z."/>
            <person name="Zhang X."/>
            <person name="Grigoriev I.V."/>
            <person name="Allen A.E."/>
            <person name="Bidle K."/>
            <person name="Borodovsky M."/>
            <person name="Bowler C."/>
            <person name="Brownlee C."/>
            <person name="Cock J.M."/>
            <person name="Elias M."/>
            <person name="Gladyshev V.N."/>
            <person name="Groth M."/>
            <person name="Guda C."/>
            <person name="Hadaegh A."/>
            <person name="Iglesias-Rodriguez M.D."/>
            <person name="Jenkins J."/>
            <person name="Jones B.M."/>
            <person name="Lawson T."/>
            <person name="Leese F."/>
            <person name="Lindquist E."/>
            <person name="Lobanov A."/>
            <person name="Lomsadze A."/>
            <person name="Malik S.B."/>
            <person name="Marsh M.E."/>
            <person name="Mackinder L."/>
            <person name="Mock T."/>
            <person name="Mueller-Roeber B."/>
            <person name="Pagarete A."/>
            <person name="Parker M."/>
            <person name="Probert I."/>
            <person name="Quesneville H."/>
            <person name="Raines C."/>
            <person name="Rensing S.A."/>
            <person name="Riano-Pachon D.M."/>
            <person name="Richier S."/>
            <person name="Rokitta S."/>
            <person name="Shiraiwa Y."/>
            <person name="Soanes D.M."/>
            <person name="van der Giezen M."/>
            <person name="Wahlund T.M."/>
            <person name="Williams B."/>
            <person name="Wilson W."/>
            <person name="Wolfe G."/>
            <person name="Wurch L.L."/>
        </authorList>
    </citation>
    <scope>NUCLEOTIDE SEQUENCE</scope>
</reference>
<dbReference type="EnsemblProtists" id="EOD39388">
    <property type="protein sequence ID" value="EOD39388"/>
    <property type="gene ID" value="EMIHUDRAFT_439876"/>
</dbReference>
<feature type="region of interest" description="Disordered" evidence="1">
    <location>
        <begin position="46"/>
        <end position="68"/>
    </location>
</feature>